<dbReference type="Gramene" id="rna16034">
    <property type="protein sequence ID" value="RHN67798.1"/>
    <property type="gene ID" value="gene16034"/>
</dbReference>
<sequence>MLKLATPTISSHPYISYPCPCELVLYFYKSILPSHAHFSSFSIMAYQKARLNLKLEMKDIVLVKPSKSIPSCILSLSTLDNIYINNNLCHFVHVYRSSTIHDSDSGFHPSHVFKEALSKALDYYYPLAGILVKKKFYND</sequence>
<gene>
    <name evidence="2" type="ORF">MtrunA17_Chr3g0106641</name>
</gene>
<evidence type="ECO:0000256" key="1">
    <source>
        <dbReference type="ARBA" id="ARBA00009861"/>
    </source>
</evidence>
<dbReference type="InterPro" id="IPR023213">
    <property type="entry name" value="CAT-like_dom_sf"/>
</dbReference>
<dbReference type="PANTHER" id="PTHR31147">
    <property type="entry name" value="ACYL TRANSFERASE 4"/>
    <property type="match status" value="1"/>
</dbReference>
<accession>A0A396IT09</accession>
<comment type="similarity">
    <text evidence="1">Belongs to the plant acyltransferase family.</text>
</comment>
<comment type="caution">
    <text evidence="2">The sequence shown here is derived from an EMBL/GenBank/DDBJ whole genome shotgun (WGS) entry which is preliminary data.</text>
</comment>
<dbReference type="EC" id="2.3.1.162" evidence="2"/>
<protein>
    <submittedName>
        <fullName evidence="2">Putative taxadien-5-alpha-ol O-acetyltransferase</fullName>
        <ecNumber evidence="2">2.3.1.162</ecNumber>
    </submittedName>
</protein>
<dbReference type="AlphaFoldDB" id="A0A396IT09"/>
<evidence type="ECO:0000313" key="3">
    <source>
        <dbReference type="Proteomes" id="UP000265566"/>
    </source>
</evidence>
<dbReference type="Gene3D" id="3.30.559.10">
    <property type="entry name" value="Chloramphenicol acetyltransferase-like domain"/>
    <property type="match status" value="1"/>
</dbReference>
<dbReference type="PANTHER" id="PTHR31147:SF25">
    <property type="entry name" value="HXXXD-TYPE ACYL-TRANSFERASE FAMILY PROTEIN"/>
    <property type="match status" value="1"/>
</dbReference>
<dbReference type="Proteomes" id="UP000265566">
    <property type="component" value="Chromosome 3"/>
</dbReference>
<keyword evidence="2" id="KW-0012">Acyltransferase</keyword>
<dbReference type="EMBL" id="PSQE01000003">
    <property type="protein sequence ID" value="RHN67798.1"/>
    <property type="molecule type" value="Genomic_DNA"/>
</dbReference>
<proteinExistence type="inferred from homology"/>
<name>A0A396IT09_MEDTR</name>
<keyword evidence="2" id="KW-0808">Transferase</keyword>
<dbReference type="InterPro" id="IPR050898">
    <property type="entry name" value="Plant_acyltransferase"/>
</dbReference>
<organism evidence="2 3">
    <name type="scientific">Medicago truncatula</name>
    <name type="common">Barrel medic</name>
    <name type="synonym">Medicago tribuloides</name>
    <dbReference type="NCBI Taxonomy" id="3880"/>
    <lineage>
        <taxon>Eukaryota</taxon>
        <taxon>Viridiplantae</taxon>
        <taxon>Streptophyta</taxon>
        <taxon>Embryophyta</taxon>
        <taxon>Tracheophyta</taxon>
        <taxon>Spermatophyta</taxon>
        <taxon>Magnoliopsida</taxon>
        <taxon>eudicotyledons</taxon>
        <taxon>Gunneridae</taxon>
        <taxon>Pentapetalae</taxon>
        <taxon>rosids</taxon>
        <taxon>fabids</taxon>
        <taxon>Fabales</taxon>
        <taxon>Fabaceae</taxon>
        <taxon>Papilionoideae</taxon>
        <taxon>50 kb inversion clade</taxon>
        <taxon>NPAAA clade</taxon>
        <taxon>Hologalegina</taxon>
        <taxon>IRL clade</taxon>
        <taxon>Trifolieae</taxon>
        <taxon>Medicago</taxon>
    </lineage>
</organism>
<evidence type="ECO:0000313" key="2">
    <source>
        <dbReference type="EMBL" id="RHN67798.1"/>
    </source>
</evidence>
<reference evidence="3" key="1">
    <citation type="journal article" date="2018" name="Nat. Plants">
        <title>Whole-genome landscape of Medicago truncatula symbiotic genes.</title>
        <authorList>
            <person name="Pecrix Y."/>
            <person name="Staton S.E."/>
            <person name="Sallet E."/>
            <person name="Lelandais-Briere C."/>
            <person name="Moreau S."/>
            <person name="Carrere S."/>
            <person name="Blein T."/>
            <person name="Jardinaud M.F."/>
            <person name="Latrasse D."/>
            <person name="Zouine M."/>
            <person name="Zahm M."/>
            <person name="Kreplak J."/>
            <person name="Mayjonade B."/>
            <person name="Satge C."/>
            <person name="Perez M."/>
            <person name="Cauet S."/>
            <person name="Marande W."/>
            <person name="Chantry-Darmon C."/>
            <person name="Lopez-Roques C."/>
            <person name="Bouchez O."/>
            <person name="Berard A."/>
            <person name="Debelle F."/>
            <person name="Munos S."/>
            <person name="Bendahmane A."/>
            <person name="Berges H."/>
            <person name="Niebel A."/>
            <person name="Buitink J."/>
            <person name="Frugier F."/>
            <person name="Benhamed M."/>
            <person name="Crespi M."/>
            <person name="Gouzy J."/>
            <person name="Gamas P."/>
        </authorList>
    </citation>
    <scope>NUCLEOTIDE SEQUENCE [LARGE SCALE GENOMIC DNA]</scope>
    <source>
        <strain evidence="3">cv. Jemalong A17</strain>
    </source>
</reference>
<dbReference type="Pfam" id="PF02458">
    <property type="entry name" value="Transferase"/>
    <property type="match status" value="1"/>
</dbReference>
<dbReference type="GO" id="GO:0050638">
    <property type="term" value="F:taxadien-5-alpha-ol O-acetyltransferase activity"/>
    <property type="evidence" value="ECO:0007669"/>
    <property type="project" value="UniProtKB-EC"/>
</dbReference>